<dbReference type="GO" id="GO:0004864">
    <property type="term" value="F:protein phosphatase inhibitor activity"/>
    <property type="evidence" value="ECO:0007669"/>
    <property type="project" value="InterPro"/>
</dbReference>
<dbReference type="CDD" id="cd07816">
    <property type="entry name" value="Bet_v1-like"/>
    <property type="match status" value="1"/>
</dbReference>
<dbReference type="InterPro" id="IPR023393">
    <property type="entry name" value="START-like_dom_sf"/>
</dbReference>
<keyword evidence="6" id="KW-1185">Reference proteome</keyword>
<comment type="similarity">
    <text evidence="1">Belongs to the BetVI family.</text>
</comment>
<sequence>MATRGKLEVDIELKSSADKFWKTIRESTEIFPKAFPHDYKSIEVLEGDGKAAGSVRHITYGEGSSLVKSSKERIEAADDEKKTVSYAVIEGDLLEYYKKFKGHIAVTTADNGCEVKWTAEYEKTCHEIPDPSAVKDFAVKNFLEVDQYLIQQAAS</sequence>
<dbReference type="Gene3D" id="3.30.530.20">
    <property type="match status" value="1"/>
</dbReference>
<evidence type="ECO:0000313" key="6">
    <source>
        <dbReference type="Proteomes" id="UP000289738"/>
    </source>
</evidence>
<dbReference type="InterPro" id="IPR051761">
    <property type="entry name" value="MLP-like_ligand-binding"/>
</dbReference>
<name>A0A444Z6M6_ARAHY</name>
<dbReference type="Gramene" id="arahy.Tifrunner.gnm2.ann2.Ah15g192200.1">
    <property type="protein sequence ID" value="arahy.Tifrunner.gnm2.ann2.Ah15g192200.1-CDS"/>
    <property type="gene ID" value="arahy.Tifrunner.gnm2.ann2.Ah15g192200"/>
</dbReference>
<evidence type="ECO:0000313" key="5">
    <source>
        <dbReference type="EMBL" id="RYR09832.1"/>
    </source>
</evidence>
<protein>
    <recommendedName>
        <fullName evidence="4">Bet v I/Major latex protein domain-containing protein</fullName>
    </recommendedName>
</protein>
<evidence type="ECO:0000256" key="2">
    <source>
        <dbReference type="ARBA" id="ARBA00022821"/>
    </source>
</evidence>
<keyword evidence="3" id="KW-0568">Pathogenesis-related protein</keyword>
<evidence type="ECO:0000259" key="4">
    <source>
        <dbReference type="SMART" id="SM01037"/>
    </source>
</evidence>
<dbReference type="SMART" id="SM01037">
    <property type="entry name" value="Bet_v_1"/>
    <property type="match status" value="1"/>
</dbReference>
<dbReference type="EMBL" id="SDMP01000015">
    <property type="protein sequence ID" value="RYR09832.1"/>
    <property type="molecule type" value="Genomic_DNA"/>
</dbReference>
<dbReference type="GO" id="GO:0038023">
    <property type="term" value="F:signaling receptor activity"/>
    <property type="evidence" value="ECO:0007669"/>
    <property type="project" value="InterPro"/>
</dbReference>
<dbReference type="InterPro" id="IPR000916">
    <property type="entry name" value="Bet_v_I/MLP"/>
</dbReference>
<dbReference type="OrthoDB" id="1567931at2759"/>
<dbReference type="FunFam" id="3.30.530.20:FF:000007">
    <property type="entry name" value="Major pollen allergen Bet v 1-A"/>
    <property type="match status" value="1"/>
</dbReference>
<dbReference type="GO" id="GO:0009738">
    <property type="term" value="P:abscisic acid-activated signaling pathway"/>
    <property type="evidence" value="ECO:0007669"/>
    <property type="project" value="InterPro"/>
</dbReference>
<comment type="caution">
    <text evidence="5">The sequence shown here is derived from an EMBL/GenBank/DDBJ whole genome shotgun (WGS) entry which is preliminary data.</text>
</comment>
<dbReference type="Proteomes" id="UP000289738">
    <property type="component" value="Chromosome B05"/>
</dbReference>
<organism evidence="5 6">
    <name type="scientific">Arachis hypogaea</name>
    <name type="common">Peanut</name>
    <dbReference type="NCBI Taxonomy" id="3818"/>
    <lineage>
        <taxon>Eukaryota</taxon>
        <taxon>Viridiplantae</taxon>
        <taxon>Streptophyta</taxon>
        <taxon>Embryophyta</taxon>
        <taxon>Tracheophyta</taxon>
        <taxon>Spermatophyta</taxon>
        <taxon>Magnoliopsida</taxon>
        <taxon>eudicotyledons</taxon>
        <taxon>Gunneridae</taxon>
        <taxon>Pentapetalae</taxon>
        <taxon>rosids</taxon>
        <taxon>fabids</taxon>
        <taxon>Fabales</taxon>
        <taxon>Fabaceae</taxon>
        <taxon>Papilionoideae</taxon>
        <taxon>50 kb inversion clade</taxon>
        <taxon>dalbergioids sensu lato</taxon>
        <taxon>Dalbergieae</taxon>
        <taxon>Pterocarpus clade</taxon>
        <taxon>Arachis</taxon>
    </lineage>
</organism>
<dbReference type="Pfam" id="PF00407">
    <property type="entry name" value="Bet_v_1"/>
    <property type="match status" value="1"/>
</dbReference>
<proteinExistence type="inferred from homology"/>
<gene>
    <name evidence="5" type="ORF">Ahy_B05g078251</name>
</gene>
<dbReference type="SUPFAM" id="SSF55961">
    <property type="entry name" value="Bet v1-like"/>
    <property type="match status" value="1"/>
</dbReference>
<accession>A0A444Z6M6</accession>
<dbReference type="STRING" id="3818.A0A444Z6M6"/>
<dbReference type="AlphaFoldDB" id="A0A444Z6M6"/>
<keyword evidence="2" id="KW-0611">Plant defense</keyword>
<dbReference type="PRINTS" id="PR00634">
    <property type="entry name" value="BETALLERGEN"/>
</dbReference>
<reference evidence="5 6" key="1">
    <citation type="submission" date="2019-01" db="EMBL/GenBank/DDBJ databases">
        <title>Sequencing of cultivated peanut Arachis hypogaea provides insights into genome evolution and oil improvement.</title>
        <authorList>
            <person name="Chen X."/>
        </authorList>
    </citation>
    <scope>NUCLEOTIDE SEQUENCE [LARGE SCALE GENOMIC DNA]</scope>
    <source>
        <strain evidence="6">cv. Fuhuasheng</strain>
        <tissue evidence="5">Leaves</tissue>
    </source>
</reference>
<dbReference type="GO" id="GO:0010427">
    <property type="term" value="F:abscisic acid binding"/>
    <property type="evidence" value="ECO:0007669"/>
    <property type="project" value="InterPro"/>
</dbReference>
<evidence type="ECO:0000256" key="3">
    <source>
        <dbReference type="ARBA" id="ARBA00023265"/>
    </source>
</evidence>
<dbReference type="SMR" id="A0A444Z6M6"/>
<dbReference type="PANTHER" id="PTHR31907">
    <property type="entry name" value="MLP-LIKE PROTEIN 423"/>
    <property type="match status" value="1"/>
</dbReference>
<feature type="domain" description="Bet v I/Major latex protein" evidence="4">
    <location>
        <begin position="2"/>
        <end position="152"/>
    </location>
</feature>
<dbReference type="InterPro" id="IPR024949">
    <property type="entry name" value="Bet_v_I_allergen"/>
</dbReference>
<dbReference type="GO" id="GO:0006952">
    <property type="term" value="P:defense response"/>
    <property type="evidence" value="ECO:0007669"/>
    <property type="project" value="UniProtKB-KW"/>
</dbReference>
<evidence type="ECO:0000256" key="1">
    <source>
        <dbReference type="ARBA" id="ARBA00009744"/>
    </source>
</evidence>